<keyword evidence="3" id="KW-1185">Reference proteome</keyword>
<dbReference type="AlphaFoldDB" id="A0A8J8VZP0"/>
<feature type="compositionally biased region" description="Polar residues" evidence="1">
    <location>
        <begin position="1"/>
        <end position="15"/>
    </location>
</feature>
<name>A0A8J8VZP0_9EURO</name>
<proteinExistence type="predicted"/>
<organism evidence="2 3">
    <name type="scientific">Penicillium ucsense</name>
    <dbReference type="NCBI Taxonomy" id="2839758"/>
    <lineage>
        <taxon>Eukaryota</taxon>
        <taxon>Fungi</taxon>
        <taxon>Dikarya</taxon>
        <taxon>Ascomycota</taxon>
        <taxon>Pezizomycotina</taxon>
        <taxon>Eurotiomycetes</taxon>
        <taxon>Eurotiomycetidae</taxon>
        <taxon>Eurotiales</taxon>
        <taxon>Aspergillaceae</taxon>
        <taxon>Penicillium</taxon>
    </lineage>
</organism>
<gene>
    <name evidence="2" type="ORF">PECM_007792</name>
</gene>
<evidence type="ECO:0000313" key="2">
    <source>
        <dbReference type="EMBL" id="KAF7714805.1"/>
    </source>
</evidence>
<evidence type="ECO:0000313" key="3">
    <source>
        <dbReference type="Proteomes" id="UP000631181"/>
    </source>
</evidence>
<protein>
    <submittedName>
        <fullName evidence="2">Uncharacterized protein</fullName>
    </submittedName>
</protein>
<dbReference type="Proteomes" id="UP000631181">
    <property type="component" value="Unassembled WGS sequence"/>
</dbReference>
<feature type="region of interest" description="Disordered" evidence="1">
    <location>
        <begin position="1"/>
        <end position="35"/>
    </location>
</feature>
<comment type="caution">
    <text evidence="2">The sequence shown here is derived from an EMBL/GenBank/DDBJ whole genome shotgun (WGS) entry which is preliminary data.</text>
</comment>
<dbReference type="OrthoDB" id="4501485at2759"/>
<accession>A0A8J8VZP0</accession>
<reference evidence="2" key="1">
    <citation type="journal article" date="2020" name="Front. Microbiol.">
        <title>Gene regulatory networks of Penicillium echinulatum 2HH and Penicillium oxalicum 114-2 inferred by a computational biology approach.</title>
        <authorList>
            <person name="Lenz A.R."/>
            <person name="Galan-Vasquez E."/>
            <person name="Balbinot E."/>
            <person name="De Abreu F.P."/>
            <person name="De Oliveira N.S."/>
            <person name="Da Rosa L.O."/>
            <person name="De Avila E Silva S."/>
            <person name="Camassola M."/>
            <person name="Dillon A.J.P."/>
            <person name="Perez-Rueda E."/>
        </authorList>
    </citation>
    <scope>NUCLEOTIDE SEQUENCE</scope>
    <source>
        <strain evidence="2">S1M29</strain>
    </source>
</reference>
<sequence length="81" mass="8658">MPESTSSSSCNRTGCSPSSPLNSNNLSQVPQASRNTVNRFARSSAAEGPYYASARISERSKHLNGLSSQVDAVDKILKVQK</sequence>
<evidence type="ECO:0000256" key="1">
    <source>
        <dbReference type="SAM" id="MobiDB-lite"/>
    </source>
</evidence>
<feature type="compositionally biased region" description="Low complexity" evidence="1">
    <location>
        <begin position="16"/>
        <end position="27"/>
    </location>
</feature>
<dbReference type="EMBL" id="WIWV01000074">
    <property type="protein sequence ID" value="KAF7714805.1"/>
    <property type="molecule type" value="Genomic_DNA"/>
</dbReference>